<organism evidence="1 2">
    <name type="scientific">Jannaschia rubra</name>
    <dbReference type="NCBI Taxonomy" id="282197"/>
    <lineage>
        <taxon>Bacteria</taxon>
        <taxon>Pseudomonadati</taxon>
        <taxon>Pseudomonadota</taxon>
        <taxon>Alphaproteobacteria</taxon>
        <taxon>Rhodobacterales</taxon>
        <taxon>Roseobacteraceae</taxon>
        <taxon>Jannaschia</taxon>
    </lineage>
</organism>
<evidence type="ECO:0000313" key="1">
    <source>
        <dbReference type="EMBL" id="CTQ32060.1"/>
    </source>
</evidence>
<sequence length="124" mass="14036">MTERPKPVLPTLRYKNAERALRDLFEEAAADARLDPEASMRSNVITLLAHAWNVSGTIHWQRGWVREAMLVLAAAGCIVPSAQIMRWYRSRISEAPGTFRNTARAPVEILEQMDLAFLDANNLF</sequence>
<dbReference type="OrthoDB" id="7855286at2"/>
<evidence type="ECO:0000313" key="2">
    <source>
        <dbReference type="Proteomes" id="UP000048908"/>
    </source>
</evidence>
<keyword evidence="2" id="KW-1185">Reference proteome</keyword>
<name>A0A0M6XLJ3_9RHOB</name>
<protein>
    <submittedName>
        <fullName evidence="1">Uncharacterized protein</fullName>
    </submittedName>
</protein>
<gene>
    <name evidence="1" type="ORF">JAN5088_00821</name>
</gene>
<dbReference type="RefSeq" id="WP_055681514.1">
    <property type="nucleotide sequence ID" value="NZ_CXPG01000012.1"/>
</dbReference>
<dbReference type="AlphaFoldDB" id="A0A0M6XLJ3"/>
<proteinExistence type="predicted"/>
<dbReference type="EMBL" id="CXPG01000012">
    <property type="protein sequence ID" value="CTQ32060.1"/>
    <property type="molecule type" value="Genomic_DNA"/>
</dbReference>
<dbReference type="Proteomes" id="UP000048908">
    <property type="component" value="Unassembled WGS sequence"/>
</dbReference>
<accession>A0A0M6XLJ3</accession>
<reference evidence="1 2" key="1">
    <citation type="submission" date="2015-07" db="EMBL/GenBank/DDBJ databases">
        <authorList>
            <person name="Noorani M."/>
        </authorList>
    </citation>
    <scope>NUCLEOTIDE SEQUENCE [LARGE SCALE GENOMIC DNA]</scope>
    <source>
        <strain evidence="1 2">CECT 5088</strain>
    </source>
</reference>